<keyword evidence="2" id="KW-0812">Transmembrane</keyword>
<comment type="subcellular location">
    <subcellularLocation>
        <location evidence="1">Membrane</location>
        <topology evidence="1">Single-pass membrane protein</topology>
    </subcellularLocation>
</comment>
<evidence type="ECO:0000313" key="6">
    <source>
        <dbReference type="EMBL" id="MBK1835521.1"/>
    </source>
</evidence>
<dbReference type="Proteomes" id="UP000604083">
    <property type="component" value="Unassembled WGS sequence"/>
</dbReference>
<evidence type="ECO:0000313" key="7">
    <source>
        <dbReference type="Proteomes" id="UP000604083"/>
    </source>
</evidence>
<evidence type="ECO:0000256" key="2">
    <source>
        <dbReference type="ARBA" id="ARBA00022692"/>
    </source>
</evidence>
<accession>A0A934RW44</accession>
<dbReference type="EMBL" id="JAENIO010000059">
    <property type="protein sequence ID" value="MBK1835521.1"/>
    <property type="molecule type" value="Genomic_DNA"/>
</dbReference>
<keyword evidence="7" id="KW-1185">Reference proteome</keyword>
<reference evidence="6" key="1">
    <citation type="submission" date="2021-01" db="EMBL/GenBank/DDBJ databases">
        <title>Modified the classification status of verrucomicrobia.</title>
        <authorList>
            <person name="Feng X."/>
        </authorList>
    </citation>
    <scope>NUCLEOTIDE SEQUENCE</scope>
    <source>
        <strain evidence="6">KCTC 12986</strain>
    </source>
</reference>
<dbReference type="Pfam" id="PF04357">
    <property type="entry name" value="TamB"/>
    <property type="match status" value="1"/>
</dbReference>
<keyword evidence="3" id="KW-1133">Transmembrane helix</keyword>
<protein>
    <submittedName>
        <fullName evidence="6">Translocation/assembly module TamB domain-containing protein</fullName>
    </submittedName>
</protein>
<evidence type="ECO:0000256" key="3">
    <source>
        <dbReference type="ARBA" id="ARBA00022989"/>
    </source>
</evidence>
<dbReference type="GO" id="GO:0005886">
    <property type="term" value="C:plasma membrane"/>
    <property type="evidence" value="ECO:0007669"/>
    <property type="project" value="InterPro"/>
</dbReference>
<dbReference type="GO" id="GO:0009306">
    <property type="term" value="P:protein secretion"/>
    <property type="evidence" value="ECO:0007669"/>
    <property type="project" value="InterPro"/>
</dbReference>
<gene>
    <name evidence="6" type="ORF">JIN78_15740</name>
</gene>
<evidence type="ECO:0000256" key="4">
    <source>
        <dbReference type="ARBA" id="ARBA00023136"/>
    </source>
</evidence>
<proteinExistence type="predicted"/>
<feature type="domain" description="Translocation and assembly module TamB C-terminal" evidence="5">
    <location>
        <begin position="826"/>
        <end position="1088"/>
    </location>
</feature>
<organism evidence="6 7">
    <name type="scientific">Roseibacillus ishigakijimensis</name>
    <dbReference type="NCBI Taxonomy" id="454146"/>
    <lineage>
        <taxon>Bacteria</taxon>
        <taxon>Pseudomonadati</taxon>
        <taxon>Verrucomicrobiota</taxon>
        <taxon>Verrucomicrobiia</taxon>
        <taxon>Verrucomicrobiales</taxon>
        <taxon>Verrucomicrobiaceae</taxon>
        <taxon>Roseibacillus</taxon>
    </lineage>
</organism>
<dbReference type="PANTHER" id="PTHR36985">
    <property type="entry name" value="TRANSLOCATION AND ASSEMBLY MODULE SUBUNIT TAMB"/>
    <property type="match status" value="1"/>
</dbReference>
<evidence type="ECO:0000259" key="5">
    <source>
        <dbReference type="Pfam" id="PF04357"/>
    </source>
</evidence>
<evidence type="ECO:0000256" key="1">
    <source>
        <dbReference type="ARBA" id="ARBA00004167"/>
    </source>
</evidence>
<comment type="caution">
    <text evidence="6">The sequence shown here is derived from an EMBL/GenBank/DDBJ whole genome shotgun (WGS) entry which is preliminary data.</text>
</comment>
<dbReference type="RefSeq" id="WP_377173821.1">
    <property type="nucleotide sequence ID" value="NZ_JBHUJA010000006.1"/>
</dbReference>
<dbReference type="AlphaFoldDB" id="A0A934RW44"/>
<keyword evidence="4" id="KW-0472">Membrane</keyword>
<name>A0A934RW44_9BACT</name>
<sequence>MARLGILALLFIALLAGLLLWLNGPGYRWLAHKYGPDFLAQKGFAADFELAGTLWDGPLVKHLELHCATTPLKHLRVENLKLSYDPWQLKDLRIEGLTADVLRVDLDLSQTVEKEEAEPEPESGESATLAETLAKYRPLALAPELRIGQLDVHVHRGEQNFYQLEGAQLSHPAGSEVFQLEPGQLTDFENEKAQPAMAEIEWLPDRLSLRSVPLARQLTLEDIELVPEPLTLTGRITAYDSLFTIDTDLRSRVTLALEDEPLGLGPFFALVPATEGVDSWLSELRVNAQHLDQGFSAWTIDLKATLEDTVVDQRIIPTTSLALLKEHRELDTRFRFALPAGQKLTEQFLDIRTVFSGDSADNPATFWQNSRSDVTTELPSIASFLAGLAIPLRLPEPPDGWPEGEALLLATANLENGEPSASRISLTFNELSWAEATLRRGELTLAFTDLESALQADLFIEQSENSLLTSTASYHPEEQSYAAKFSADGFRAETLQPFIGLSLGEAPLSGRISMDWEGQGVLPDSSSHQGSLSFHQTEITLQDREPIQLALAASYEGMETVRLPKLEVQQGDQRAATEAYWDGKRLEIPRLELFKAGQQLVTGTVSVPLALDMDFKNYLQLDESWNVELQAESLDVAETAGLFALTLPKGLQAQLDLDVSVAGSPAEPTLAGKVQIAGLSLAEIEEVPVTGARLAWATAGQTLTLDGTIEPEGRNAIVINGSTGFFPKKWAENPESFLEESFTLRANAPQVELAPFAELSPKVKLLDGRLALQVQADGTYREPNLTGSLKLDLPQARFDIERFRRVRETRAEILFADDVVTIQPFTTSTDGGVFTLTGTIDLEDTSDPGFNLRLLADKALVWRDDNINSRADGDVRLTGTLQQARISGELGVVESLFYKDVELLPLNVPVSMPKAPKLPSLAAPRKKSGGKKDALPIPLPYGNWELALRARTADPFLVRGNLTKGQVTGALTATGTLANPALNGTLVIENFEAALPFSTLTINDGQAIFSPANGFIPALDIRAQSRIPPHNVDLFISGKATSPELSFASNPPLPESEIITLLATGTTTSGLEDTDAARGKAFQLLIEQIRRAPPGSPLHPLAKFADPLKDVEIQVAGADPFTGKRRNSVTIPVPESDRWFVTAAVDSESNTRGLVLYILRFN</sequence>
<dbReference type="PANTHER" id="PTHR36985:SF1">
    <property type="entry name" value="TRANSLOCATION AND ASSEMBLY MODULE SUBUNIT TAMB"/>
    <property type="match status" value="1"/>
</dbReference>
<dbReference type="InterPro" id="IPR007452">
    <property type="entry name" value="TamB_C"/>
</dbReference>